<evidence type="ECO:0000313" key="1">
    <source>
        <dbReference type="EnsemblMetazoa" id="PPA47383.1"/>
    </source>
</evidence>
<protein>
    <submittedName>
        <fullName evidence="1">Uncharacterized protein</fullName>
    </submittedName>
</protein>
<reference evidence="2" key="1">
    <citation type="journal article" date="2008" name="Nat. Genet.">
        <title>The Pristionchus pacificus genome provides a unique perspective on nematode lifestyle and parasitism.</title>
        <authorList>
            <person name="Dieterich C."/>
            <person name="Clifton S.W."/>
            <person name="Schuster L.N."/>
            <person name="Chinwalla A."/>
            <person name="Delehaunty K."/>
            <person name="Dinkelacker I."/>
            <person name="Fulton L."/>
            <person name="Fulton R."/>
            <person name="Godfrey J."/>
            <person name="Minx P."/>
            <person name="Mitreva M."/>
            <person name="Roeseler W."/>
            <person name="Tian H."/>
            <person name="Witte H."/>
            <person name="Yang S.P."/>
            <person name="Wilson R.K."/>
            <person name="Sommer R.J."/>
        </authorList>
    </citation>
    <scope>NUCLEOTIDE SEQUENCE [LARGE SCALE GENOMIC DNA]</scope>
    <source>
        <strain evidence="2">PS312</strain>
    </source>
</reference>
<accession>A0A8R1V393</accession>
<evidence type="ECO:0000313" key="2">
    <source>
        <dbReference type="Proteomes" id="UP000005239"/>
    </source>
</evidence>
<sequence>MKHWVSRDYWTNDNQNIQYCSLRYQGSRTQHVEKSIQGHLLYRCYSSEIE</sequence>
<proteinExistence type="predicted"/>
<name>A0A8R1V393_PRIPA</name>
<gene>
    <name evidence="1" type="primary">WBGene00306026</name>
</gene>
<dbReference type="Proteomes" id="UP000005239">
    <property type="component" value="Unassembled WGS sequence"/>
</dbReference>
<dbReference type="AlphaFoldDB" id="A0A8R1V393"/>
<reference evidence="1" key="2">
    <citation type="submission" date="2022-06" db="UniProtKB">
        <authorList>
            <consortium name="EnsemblMetazoa"/>
        </authorList>
    </citation>
    <scope>IDENTIFICATION</scope>
    <source>
        <strain evidence="1">PS312</strain>
    </source>
</reference>
<keyword evidence="2" id="KW-1185">Reference proteome</keyword>
<dbReference type="EnsemblMetazoa" id="PPA47383.1">
    <property type="protein sequence ID" value="PPA47383.1"/>
    <property type="gene ID" value="WBGene00306026"/>
</dbReference>
<organism evidence="1 2">
    <name type="scientific">Pristionchus pacificus</name>
    <name type="common">Parasitic nematode worm</name>
    <dbReference type="NCBI Taxonomy" id="54126"/>
    <lineage>
        <taxon>Eukaryota</taxon>
        <taxon>Metazoa</taxon>
        <taxon>Ecdysozoa</taxon>
        <taxon>Nematoda</taxon>
        <taxon>Chromadorea</taxon>
        <taxon>Rhabditida</taxon>
        <taxon>Rhabditina</taxon>
        <taxon>Diplogasteromorpha</taxon>
        <taxon>Diplogasteroidea</taxon>
        <taxon>Neodiplogasteridae</taxon>
        <taxon>Pristionchus</taxon>
    </lineage>
</organism>